<evidence type="ECO:0008006" key="3">
    <source>
        <dbReference type="Google" id="ProtNLM"/>
    </source>
</evidence>
<comment type="caution">
    <text evidence="1">The sequence shown here is derived from an EMBL/GenBank/DDBJ whole genome shotgun (WGS) entry which is preliminary data.</text>
</comment>
<dbReference type="InterPro" id="IPR029044">
    <property type="entry name" value="Nucleotide-diphossugar_trans"/>
</dbReference>
<keyword evidence="2" id="KW-1185">Reference proteome</keyword>
<dbReference type="RefSeq" id="WP_264726820.1">
    <property type="nucleotide sequence ID" value="NZ_JAPDNR010000001.1"/>
</dbReference>
<reference evidence="1 2" key="1">
    <citation type="submission" date="2022-10" db="EMBL/GenBank/DDBJ databases">
        <title>Chitinophaga nivalis PC15 sp. nov., isolated from Pyeongchang county, South Korea.</title>
        <authorList>
            <person name="Trinh H.N."/>
        </authorList>
    </citation>
    <scope>NUCLEOTIDE SEQUENCE [LARGE SCALE GENOMIC DNA]</scope>
    <source>
        <strain evidence="1 2">PC14</strain>
    </source>
</reference>
<protein>
    <recommendedName>
        <fullName evidence="3">Nucleotide-diphospho-sugar transferase</fullName>
    </recommendedName>
</protein>
<organism evidence="1 2">
    <name type="scientific">Chitinophaga nivalis</name>
    <dbReference type="NCBI Taxonomy" id="2991709"/>
    <lineage>
        <taxon>Bacteria</taxon>
        <taxon>Pseudomonadati</taxon>
        <taxon>Bacteroidota</taxon>
        <taxon>Chitinophagia</taxon>
        <taxon>Chitinophagales</taxon>
        <taxon>Chitinophagaceae</taxon>
        <taxon>Chitinophaga</taxon>
    </lineage>
</organism>
<proteinExistence type="predicted"/>
<dbReference type="Proteomes" id="UP001207742">
    <property type="component" value="Unassembled WGS sequence"/>
</dbReference>
<dbReference type="EMBL" id="JAPDNS010000001">
    <property type="protein sequence ID" value="MCW3482435.1"/>
    <property type="molecule type" value="Genomic_DNA"/>
</dbReference>
<dbReference type="Gene3D" id="3.90.550.10">
    <property type="entry name" value="Spore Coat Polysaccharide Biosynthesis Protein SpsA, Chain A"/>
    <property type="match status" value="1"/>
</dbReference>
<evidence type="ECO:0000313" key="1">
    <source>
        <dbReference type="EMBL" id="MCW3482435.1"/>
    </source>
</evidence>
<evidence type="ECO:0000313" key="2">
    <source>
        <dbReference type="Proteomes" id="UP001207742"/>
    </source>
</evidence>
<name>A0ABT3IEQ2_9BACT</name>
<dbReference type="SUPFAM" id="SSF53448">
    <property type="entry name" value="Nucleotide-diphospho-sugar transferases"/>
    <property type="match status" value="1"/>
</dbReference>
<accession>A0ABT3IEQ2</accession>
<sequence length="301" mass="34957">MLQTPVLLLIFNRPEQTMQVLEQLRFQRPLQLFIAADGPRIDRPGEAQLCQQTRQQVLAGIDWPCEIKTMFRMNNVGCGKAVSTAINWFFEQVPEGIILEDDCVPDPTFFSFCSAMLARYRKDDTVLHINGSNFQAGIQRGEASYYFSRYAHIWGWATWRRAWQYYDFSLQRYAHASREGLNQRLQQELQAIYEKRIDTWDIQWFMSVWFNEGRAVTPAVSLIRNIGYGKNATHTKRIPGWFRKIVYGSVPVITHPATTNISAAADLFTANTLFQSDGFTFTLKKIIRNNVLLYNLYKRIS</sequence>
<gene>
    <name evidence="1" type="ORF">OL497_00885</name>
</gene>